<evidence type="ECO:0000259" key="9">
    <source>
        <dbReference type="PROSITE" id="PS52029"/>
    </source>
</evidence>
<sequence length="251" mass="27254">MPPRSLIAVCAIAASAAMAAPARADSDNRPVRPAGATGPLGDERLSDERRLSRYAGALSKVAVRREPAAGAREVGRLRYLTEDGPFEVYPVLESRTGEDGGTWLHIRLPGRPNGRTGWVPRGELGPLEVVRTQLEVDRRTLRGTLRRDGRRIWTSRVGVGARATPTPAGHFWIRTRLRGLGGGDSYGPYAFGTGAYSVLSDWPGGGVIGVHGTNRPELIPGRPSHGCIRVPNRALRRLWRLMPVGTPVRIR</sequence>
<accession>A0A6J4SMS3</accession>
<dbReference type="Pfam" id="PF03734">
    <property type="entry name" value="YkuD"/>
    <property type="match status" value="1"/>
</dbReference>
<feature type="chain" id="PRO_5039079675" evidence="8">
    <location>
        <begin position="20"/>
        <end position="251"/>
    </location>
</feature>
<keyword evidence="8" id="KW-0732">Signal</keyword>
<feature type="domain" description="L,D-TPase catalytic" evidence="9">
    <location>
        <begin position="132"/>
        <end position="251"/>
    </location>
</feature>
<evidence type="ECO:0000256" key="5">
    <source>
        <dbReference type="ARBA" id="ARBA00023316"/>
    </source>
</evidence>
<dbReference type="GO" id="GO:0008360">
    <property type="term" value="P:regulation of cell shape"/>
    <property type="evidence" value="ECO:0007669"/>
    <property type="project" value="UniProtKB-UniRule"/>
</dbReference>
<dbReference type="GO" id="GO:0005576">
    <property type="term" value="C:extracellular region"/>
    <property type="evidence" value="ECO:0007669"/>
    <property type="project" value="TreeGrafter"/>
</dbReference>
<gene>
    <name evidence="10" type="ORF">AVDCRST_MAG30-1739</name>
</gene>
<name>A0A6J4SMS3_9ACTN</name>
<dbReference type="InterPro" id="IPR050979">
    <property type="entry name" value="LD-transpeptidase"/>
</dbReference>
<dbReference type="SUPFAM" id="SSF141523">
    <property type="entry name" value="L,D-transpeptidase catalytic domain-like"/>
    <property type="match status" value="1"/>
</dbReference>
<feature type="active site" description="Proton donor/acceptor" evidence="6">
    <location>
        <position position="211"/>
    </location>
</feature>
<reference evidence="10" key="1">
    <citation type="submission" date="2020-02" db="EMBL/GenBank/DDBJ databases">
        <authorList>
            <person name="Meier V. D."/>
        </authorList>
    </citation>
    <scope>NUCLEOTIDE SEQUENCE</scope>
    <source>
        <strain evidence="10">AVDCRST_MAG30</strain>
    </source>
</reference>
<dbReference type="GO" id="GO:0016740">
    <property type="term" value="F:transferase activity"/>
    <property type="evidence" value="ECO:0007669"/>
    <property type="project" value="UniProtKB-KW"/>
</dbReference>
<keyword evidence="3 6" id="KW-0133">Cell shape</keyword>
<keyword evidence="4 6" id="KW-0573">Peptidoglycan synthesis</keyword>
<dbReference type="EMBL" id="CADCVS010000233">
    <property type="protein sequence ID" value="CAA9497975.1"/>
    <property type="molecule type" value="Genomic_DNA"/>
</dbReference>
<dbReference type="Gene3D" id="2.40.440.10">
    <property type="entry name" value="L,D-transpeptidase catalytic domain-like"/>
    <property type="match status" value="1"/>
</dbReference>
<feature type="region of interest" description="Disordered" evidence="7">
    <location>
        <begin position="21"/>
        <end position="44"/>
    </location>
</feature>
<comment type="pathway">
    <text evidence="1 6">Cell wall biogenesis; peptidoglycan biosynthesis.</text>
</comment>
<evidence type="ECO:0000256" key="3">
    <source>
        <dbReference type="ARBA" id="ARBA00022960"/>
    </source>
</evidence>
<evidence type="ECO:0000256" key="1">
    <source>
        <dbReference type="ARBA" id="ARBA00004752"/>
    </source>
</evidence>
<dbReference type="PROSITE" id="PS52029">
    <property type="entry name" value="LD_TPASE"/>
    <property type="match status" value="1"/>
</dbReference>
<keyword evidence="5 6" id="KW-0961">Cell wall biogenesis/degradation</keyword>
<dbReference type="InterPro" id="IPR038063">
    <property type="entry name" value="Transpep_catalytic_dom"/>
</dbReference>
<dbReference type="PANTHER" id="PTHR30582">
    <property type="entry name" value="L,D-TRANSPEPTIDASE"/>
    <property type="match status" value="1"/>
</dbReference>
<organism evidence="10">
    <name type="scientific">uncultured Solirubrobacteraceae bacterium</name>
    <dbReference type="NCBI Taxonomy" id="1162706"/>
    <lineage>
        <taxon>Bacteria</taxon>
        <taxon>Bacillati</taxon>
        <taxon>Actinomycetota</taxon>
        <taxon>Thermoleophilia</taxon>
        <taxon>Solirubrobacterales</taxon>
        <taxon>Solirubrobacteraceae</taxon>
        <taxon>environmental samples</taxon>
    </lineage>
</organism>
<feature type="signal peptide" evidence="8">
    <location>
        <begin position="1"/>
        <end position="19"/>
    </location>
</feature>
<dbReference type="GO" id="GO:0071972">
    <property type="term" value="F:peptidoglycan L,D-transpeptidase activity"/>
    <property type="evidence" value="ECO:0007669"/>
    <property type="project" value="TreeGrafter"/>
</dbReference>
<proteinExistence type="predicted"/>
<evidence type="ECO:0000313" key="10">
    <source>
        <dbReference type="EMBL" id="CAA9497975.1"/>
    </source>
</evidence>
<evidence type="ECO:0000256" key="6">
    <source>
        <dbReference type="PROSITE-ProRule" id="PRU01373"/>
    </source>
</evidence>
<evidence type="ECO:0000256" key="7">
    <source>
        <dbReference type="SAM" id="MobiDB-lite"/>
    </source>
</evidence>
<keyword evidence="2" id="KW-0808">Transferase</keyword>
<dbReference type="AlphaFoldDB" id="A0A6J4SMS3"/>
<dbReference type="GO" id="GO:0071555">
    <property type="term" value="P:cell wall organization"/>
    <property type="evidence" value="ECO:0007669"/>
    <property type="project" value="UniProtKB-UniRule"/>
</dbReference>
<dbReference type="UniPathway" id="UPA00219"/>
<feature type="active site" description="Nucleophile" evidence="6">
    <location>
        <position position="227"/>
    </location>
</feature>
<evidence type="ECO:0000256" key="8">
    <source>
        <dbReference type="SAM" id="SignalP"/>
    </source>
</evidence>
<dbReference type="InterPro" id="IPR005490">
    <property type="entry name" value="LD_TPept_cat_dom"/>
</dbReference>
<dbReference type="CDD" id="cd16913">
    <property type="entry name" value="YkuD_like"/>
    <property type="match status" value="1"/>
</dbReference>
<evidence type="ECO:0000256" key="2">
    <source>
        <dbReference type="ARBA" id="ARBA00022679"/>
    </source>
</evidence>
<protein>
    <submittedName>
        <fullName evidence="10">ErfK/YbiS/YcfS/YnhG</fullName>
    </submittedName>
</protein>
<dbReference type="GO" id="GO:0018104">
    <property type="term" value="P:peptidoglycan-protein cross-linking"/>
    <property type="evidence" value="ECO:0007669"/>
    <property type="project" value="TreeGrafter"/>
</dbReference>
<evidence type="ECO:0000256" key="4">
    <source>
        <dbReference type="ARBA" id="ARBA00022984"/>
    </source>
</evidence>